<dbReference type="OrthoDB" id="9795085at2"/>
<dbReference type="STRING" id="655015.B1812_05230"/>
<gene>
    <name evidence="4" type="ORF">B1812_05230</name>
</gene>
<dbReference type="CDD" id="cd02440">
    <property type="entry name" value="AdoMet_MTases"/>
    <property type="match status" value="1"/>
</dbReference>
<dbReference type="Gene3D" id="3.40.50.150">
    <property type="entry name" value="Vaccinia Virus protein VP39"/>
    <property type="match status" value="1"/>
</dbReference>
<feature type="domain" description="Methyltransferase" evidence="3">
    <location>
        <begin position="35"/>
        <end position="124"/>
    </location>
</feature>
<dbReference type="Pfam" id="PF13649">
    <property type="entry name" value="Methyltransf_25"/>
    <property type="match status" value="1"/>
</dbReference>
<dbReference type="InterPro" id="IPR023149">
    <property type="entry name" value="Trans_acon_MeTrfase_C"/>
</dbReference>
<evidence type="ECO:0000313" key="4">
    <source>
        <dbReference type="EMBL" id="ARN80567.1"/>
    </source>
</evidence>
<keyword evidence="5" id="KW-1185">Reference proteome</keyword>
<organism evidence="4 5">
    <name type="scientific">Methylocystis bryophila</name>
    <dbReference type="NCBI Taxonomy" id="655015"/>
    <lineage>
        <taxon>Bacteria</taxon>
        <taxon>Pseudomonadati</taxon>
        <taxon>Pseudomonadota</taxon>
        <taxon>Alphaproteobacteria</taxon>
        <taxon>Hyphomicrobiales</taxon>
        <taxon>Methylocystaceae</taxon>
        <taxon>Methylocystis</taxon>
    </lineage>
</organism>
<sequence>MLEWSSELYLKFEEERTRAARDLLSRAPDFEPKIVVDLGCGPGNSTLLLRSRFPDATIIGIDNSSNMLNVAQSRVPSASFIQADIAHWRPETPPDFLFANAALHFVPDHYALIQRLVSTLAPSGVIAVQMPNSTHQASHALMRMISAEGPWADRLLPIAKSRPPIGPAEEYYRLLTPLCARVDIWETSYIHPVDGPDQIVEWFEGAELRPFLDPLTEEERSVFLARYRQELGASYDRQPDGRLLLHYPRLFFVARAKG</sequence>
<dbReference type="SUPFAM" id="SSF53335">
    <property type="entry name" value="S-adenosyl-L-methionine-dependent methyltransferases"/>
    <property type="match status" value="1"/>
</dbReference>
<evidence type="ECO:0000256" key="2">
    <source>
        <dbReference type="ARBA" id="ARBA00022679"/>
    </source>
</evidence>
<dbReference type="InterPro" id="IPR029063">
    <property type="entry name" value="SAM-dependent_MTases_sf"/>
</dbReference>
<dbReference type="NCBIfam" id="NF002463">
    <property type="entry name" value="PRK01683.1"/>
    <property type="match status" value="1"/>
</dbReference>
<protein>
    <submittedName>
        <fullName evidence="4">Trans-aconitate 2-methyltransferase</fullName>
    </submittedName>
</protein>
<accession>A0A1W6MSM8</accession>
<evidence type="ECO:0000256" key="1">
    <source>
        <dbReference type="ARBA" id="ARBA00022603"/>
    </source>
</evidence>
<dbReference type="PANTHER" id="PTHR43861">
    <property type="entry name" value="TRANS-ACONITATE 2-METHYLTRANSFERASE-RELATED"/>
    <property type="match status" value="1"/>
</dbReference>
<name>A0A1W6MSM8_9HYPH</name>
<keyword evidence="1 4" id="KW-0489">Methyltransferase</keyword>
<dbReference type="Proteomes" id="UP000193978">
    <property type="component" value="Chromosome"/>
</dbReference>
<reference evidence="4 5" key="1">
    <citation type="submission" date="2017-02" db="EMBL/GenBank/DDBJ databases">
        <authorList>
            <person name="Peterson S.W."/>
        </authorList>
    </citation>
    <scope>NUCLEOTIDE SEQUENCE [LARGE SCALE GENOMIC DNA]</scope>
    <source>
        <strain evidence="4 5">S285</strain>
    </source>
</reference>
<evidence type="ECO:0000259" key="3">
    <source>
        <dbReference type="Pfam" id="PF13649"/>
    </source>
</evidence>
<keyword evidence="2 4" id="KW-0808">Transferase</keyword>
<dbReference type="Gene3D" id="1.10.150.290">
    <property type="entry name" value="S-adenosyl-L-methionine-dependent methyltransferases"/>
    <property type="match status" value="1"/>
</dbReference>
<dbReference type="RefSeq" id="WP_085770640.1">
    <property type="nucleotide sequence ID" value="NZ_AP027149.1"/>
</dbReference>
<dbReference type="KEGG" id="mbry:B1812_05230"/>
<dbReference type="PANTHER" id="PTHR43861:SF1">
    <property type="entry name" value="TRANS-ACONITATE 2-METHYLTRANSFERASE"/>
    <property type="match status" value="1"/>
</dbReference>
<dbReference type="GO" id="GO:0032259">
    <property type="term" value="P:methylation"/>
    <property type="evidence" value="ECO:0007669"/>
    <property type="project" value="UniProtKB-KW"/>
</dbReference>
<proteinExistence type="predicted"/>
<dbReference type="GO" id="GO:0030798">
    <property type="term" value="F:trans-aconitate 2-methyltransferase activity"/>
    <property type="evidence" value="ECO:0007669"/>
    <property type="project" value="InterPro"/>
</dbReference>
<dbReference type="AlphaFoldDB" id="A0A1W6MSM8"/>
<dbReference type="InterPro" id="IPR041698">
    <property type="entry name" value="Methyltransf_25"/>
</dbReference>
<dbReference type="EMBL" id="CP019948">
    <property type="protein sequence ID" value="ARN80567.1"/>
    <property type="molecule type" value="Genomic_DNA"/>
</dbReference>
<evidence type="ECO:0000313" key="5">
    <source>
        <dbReference type="Proteomes" id="UP000193978"/>
    </source>
</evidence>